<dbReference type="OrthoDB" id="4570726at2"/>
<proteinExistence type="predicted"/>
<protein>
    <recommendedName>
        <fullName evidence="4">DUF2992 family protein</fullName>
    </recommendedName>
</protein>
<dbReference type="PIRSF" id="PIRSF021328">
    <property type="entry name" value="UCP021328"/>
    <property type="match status" value="1"/>
</dbReference>
<feature type="region of interest" description="Disordered" evidence="1">
    <location>
        <begin position="67"/>
        <end position="138"/>
    </location>
</feature>
<feature type="compositionally biased region" description="Basic residues" evidence="1">
    <location>
        <begin position="129"/>
        <end position="138"/>
    </location>
</feature>
<evidence type="ECO:0000313" key="2">
    <source>
        <dbReference type="EMBL" id="SHE60954.1"/>
    </source>
</evidence>
<evidence type="ECO:0008006" key="4">
    <source>
        <dbReference type="Google" id="ProtNLM"/>
    </source>
</evidence>
<dbReference type="EMBL" id="FQVI01000003">
    <property type="protein sequence ID" value="SHE60954.1"/>
    <property type="molecule type" value="Genomic_DNA"/>
</dbReference>
<feature type="compositionally biased region" description="Polar residues" evidence="1">
    <location>
        <begin position="91"/>
        <end position="103"/>
    </location>
</feature>
<dbReference type="STRING" id="1122155.SAMN02745158_01010"/>
<organism evidence="2 3">
    <name type="scientific">Lactonifactor longoviformis DSM 17459</name>
    <dbReference type="NCBI Taxonomy" id="1122155"/>
    <lineage>
        <taxon>Bacteria</taxon>
        <taxon>Bacillati</taxon>
        <taxon>Bacillota</taxon>
        <taxon>Clostridia</taxon>
        <taxon>Eubacteriales</taxon>
        <taxon>Clostridiaceae</taxon>
        <taxon>Lactonifactor</taxon>
    </lineage>
</organism>
<dbReference type="RefSeq" id="WP_072849531.1">
    <property type="nucleotide sequence ID" value="NZ_FQVI01000003.1"/>
</dbReference>
<accession>A0A1M4UW83</accession>
<dbReference type="Proteomes" id="UP000184245">
    <property type="component" value="Unassembled WGS sequence"/>
</dbReference>
<keyword evidence="3" id="KW-1185">Reference proteome</keyword>
<feature type="compositionally biased region" description="Basic and acidic residues" evidence="1">
    <location>
        <begin position="104"/>
        <end position="128"/>
    </location>
</feature>
<dbReference type="Pfam" id="PF11208">
    <property type="entry name" value="DUF2992"/>
    <property type="match status" value="1"/>
</dbReference>
<gene>
    <name evidence="2" type="ORF">SAMN02745158_01010</name>
</gene>
<dbReference type="AlphaFoldDB" id="A0A1M4UW83"/>
<evidence type="ECO:0000313" key="3">
    <source>
        <dbReference type="Proteomes" id="UP000184245"/>
    </source>
</evidence>
<evidence type="ECO:0000256" key="1">
    <source>
        <dbReference type="SAM" id="MobiDB-lite"/>
    </source>
</evidence>
<dbReference type="InterPro" id="IPR016787">
    <property type="entry name" value="UCP021328"/>
</dbReference>
<name>A0A1M4UW83_9CLOT</name>
<sequence length="138" mass="16433">MDKVSVTLEVFFEDPFWVGIVERVTDGMLDAAKITFGPEPKEWQVWDFFLKNYGKLRFSPAVAACVKEKSANPKRKQREAKKQLEHAGMGTRSQQALKLQQEQSKTERRVRSRLQREEEQQRRFELRQQKKREKHRGR</sequence>
<reference evidence="2 3" key="1">
    <citation type="submission" date="2016-11" db="EMBL/GenBank/DDBJ databases">
        <authorList>
            <person name="Jaros S."/>
            <person name="Januszkiewicz K."/>
            <person name="Wedrychowicz H."/>
        </authorList>
    </citation>
    <scope>NUCLEOTIDE SEQUENCE [LARGE SCALE GENOMIC DNA]</scope>
    <source>
        <strain evidence="2 3">DSM 17459</strain>
    </source>
</reference>